<dbReference type="InterPro" id="IPR003807">
    <property type="entry name" value="DUF202"/>
</dbReference>
<dbReference type="Proteomes" id="UP000316726">
    <property type="component" value="Chromosome 6"/>
</dbReference>
<dbReference type="PANTHER" id="PTHR46140">
    <property type="entry name" value="VACUOLAR TRANSPORTER CHAPERONE 1-RELATED"/>
    <property type="match status" value="1"/>
</dbReference>
<dbReference type="GO" id="GO:0012505">
    <property type="term" value="C:endomembrane system"/>
    <property type="evidence" value="ECO:0007669"/>
    <property type="project" value="UniProtKB-SubCell"/>
</dbReference>
<keyword evidence="4 5" id="KW-0472">Membrane</keyword>
<feature type="transmembrane region" description="Helical" evidence="5">
    <location>
        <begin position="90"/>
        <end position="116"/>
    </location>
</feature>
<protein>
    <recommendedName>
        <fullName evidence="6">DUF202 domain-containing protein</fullName>
    </recommendedName>
</protein>
<dbReference type="AlphaFoldDB" id="A0A5B8MNH4"/>
<sequence length="118" mass="13026">MGRVEPKTFFANERTFLSWLNMSVTLGTVASALLGYSNKFGTEGQGALTTSVVGLILLPIAVAMVSYATWNFHRRVGIIRRFEDGPFDDVKMPITLAVILIVALWVIFLTSLVGYLKN</sequence>
<reference evidence="7 8" key="1">
    <citation type="submission" date="2018-07" db="EMBL/GenBank/DDBJ databases">
        <title>The complete nuclear genome of the prasinophyte Chloropicon primus (CCMP1205).</title>
        <authorList>
            <person name="Pombert J.-F."/>
            <person name="Otis C."/>
            <person name="Turmel M."/>
            <person name="Lemieux C."/>
        </authorList>
    </citation>
    <scope>NUCLEOTIDE SEQUENCE [LARGE SCALE GENOMIC DNA]</scope>
    <source>
        <strain evidence="7 8">CCMP1205</strain>
    </source>
</reference>
<gene>
    <name evidence="7" type="ORF">A3770_06p44650</name>
</gene>
<dbReference type="Pfam" id="PF02656">
    <property type="entry name" value="DUF202"/>
    <property type="match status" value="1"/>
</dbReference>
<evidence type="ECO:0000259" key="6">
    <source>
        <dbReference type="Pfam" id="PF02656"/>
    </source>
</evidence>
<dbReference type="PANTHER" id="PTHR46140:SF1">
    <property type="entry name" value="VACUOLAR TRANSPORTER CHAPERONE COMPLEX SUBUNIT 4-RELATED"/>
    <property type="match status" value="1"/>
</dbReference>
<feature type="domain" description="DUF202" evidence="6">
    <location>
        <begin position="7"/>
        <end position="76"/>
    </location>
</feature>
<dbReference type="EMBL" id="CP031039">
    <property type="protein sequence ID" value="QDZ21947.1"/>
    <property type="molecule type" value="Genomic_DNA"/>
</dbReference>
<feature type="transmembrane region" description="Helical" evidence="5">
    <location>
        <begin position="16"/>
        <end position="36"/>
    </location>
</feature>
<comment type="subcellular location">
    <subcellularLocation>
        <location evidence="1">Endomembrane system</location>
        <topology evidence="1">Multi-pass membrane protein</topology>
    </subcellularLocation>
</comment>
<keyword evidence="2 5" id="KW-0812">Transmembrane</keyword>
<evidence type="ECO:0000313" key="7">
    <source>
        <dbReference type="EMBL" id="QDZ21947.1"/>
    </source>
</evidence>
<evidence type="ECO:0000256" key="4">
    <source>
        <dbReference type="ARBA" id="ARBA00023136"/>
    </source>
</evidence>
<accession>A0A5B8MNH4</accession>
<dbReference type="OrthoDB" id="2243669at2759"/>
<evidence type="ECO:0000256" key="2">
    <source>
        <dbReference type="ARBA" id="ARBA00022692"/>
    </source>
</evidence>
<evidence type="ECO:0000256" key="3">
    <source>
        <dbReference type="ARBA" id="ARBA00022989"/>
    </source>
</evidence>
<name>A0A5B8MNH4_9CHLO</name>
<evidence type="ECO:0000313" key="8">
    <source>
        <dbReference type="Proteomes" id="UP000316726"/>
    </source>
</evidence>
<dbReference type="InterPro" id="IPR051572">
    <property type="entry name" value="VTC_Complex_Subunit"/>
</dbReference>
<organism evidence="7 8">
    <name type="scientific">Chloropicon primus</name>
    <dbReference type="NCBI Taxonomy" id="1764295"/>
    <lineage>
        <taxon>Eukaryota</taxon>
        <taxon>Viridiplantae</taxon>
        <taxon>Chlorophyta</taxon>
        <taxon>Chloropicophyceae</taxon>
        <taxon>Chloropicales</taxon>
        <taxon>Chloropicaceae</taxon>
        <taxon>Chloropicon</taxon>
    </lineage>
</organism>
<keyword evidence="3 5" id="KW-1133">Transmembrane helix</keyword>
<evidence type="ECO:0000256" key="5">
    <source>
        <dbReference type="SAM" id="Phobius"/>
    </source>
</evidence>
<evidence type="ECO:0000256" key="1">
    <source>
        <dbReference type="ARBA" id="ARBA00004127"/>
    </source>
</evidence>
<proteinExistence type="predicted"/>
<keyword evidence="8" id="KW-1185">Reference proteome</keyword>
<feature type="transmembrane region" description="Helical" evidence="5">
    <location>
        <begin position="48"/>
        <end position="70"/>
    </location>
</feature>